<dbReference type="STRING" id="52.CMC5_026850"/>
<dbReference type="NCBIfam" id="TIGR01646">
    <property type="entry name" value="vgr_GE"/>
    <property type="match status" value="1"/>
</dbReference>
<dbReference type="InterPro" id="IPR054030">
    <property type="entry name" value="Gp5_Vgr_C"/>
</dbReference>
<gene>
    <name evidence="7" type="ORF">CMC5_026850</name>
</gene>
<dbReference type="InterPro" id="IPR006531">
    <property type="entry name" value="Gp5/Vgr_OB"/>
</dbReference>
<dbReference type="Gene3D" id="2.40.50.230">
    <property type="entry name" value="Gp5 N-terminal domain"/>
    <property type="match status" value="1"/>
</dbReference>
<organism evidence="7 8">
    <name type="scientific">Chondromyces crocatus</name>
    <dbReference type="NCBI Taxonomy" id="52"/>
    <lineage>
        <taxon>Bacteria</taxon>
        <taxon>Pseudomonadati</taxon>
        <taxon>Myxococcota</taxon>
        <taxon>Polyangia</taxon>
        <taxon>Polyangiales</taxon>
        <taxon>Polyangiaceae</taxon>
        <taxon>Chondromyces</taxon>
    </lineage>
</organism>
<dbReference type="Proteomes" id="UP000067626">
    <property type="component" value="Chromosome"/>
</dbReference>
<dbReference type="Gene3D" id="2.30.110.50">
    <property type="match status" value="1"/>
</dbReference>
<dbReference type="Pfam" id="PF05954">
    <property type="entry name" value="Phage_GPD"/>
    <property type="match status" value="1"/>
</dbReference>
<keyword evidence="8" id="KW-1185">Reference proteome</keyword>
<evidence type="ECO:0000313" key="7">
    <source>
        <dbReference type="EMBL" id="AKT38538.1"/>
    </source>
</evidence>
<dbReference type="InterPro" id="IPR037026">
    <property type="entry name" value="Vgr_OB-fold_dom_sf"/>
</dbReference>
<evidence type="ECO:0000259" key="5">
    <source>
        <dbReference type="Pfam" id="PF04717"/>
    </source>
</evidence>
<dbReference type="NCBIfam" id="TIGR03361">
    <property type="entry name" value="VI_Rhs_Vgr"/>
    <property type="match status" value="1"/>
</dbReference>
<dbReference type="SUPFAM" id="SSF69349">
    <property type="entry name" value="Phage fibre proteins"/>
    <property type="match status" value="1"/>
</dbReference>
<evidence type="ECO:0000256" key="2">
    <source>
        <dbReference type="ARBA" id="ARBA00005558"/>
    </source>
</evidence>
<evidence type="ECO:0000313" key="8">
    <source>
        <dbReference type="Proteomes" id="UP000067626"/>
    </source>
</evidence>
<feature type="region of interest" description="Disordered" evidence="4">
    <location>
        <begin position="267"/>
        <end position="288"/>
    </location>
</feature>
<dbReference type="InterPro" id="IPR006533">
    <property type="entry name" value="T6SS_Vgr_RhsGE"/>
</dbReference>
<accession>A0A0K1ED88</accession>
<dbReference type="GO" id="GO:0005576">
    <property type="term" value="C:extracellular region"/>
    <property type="evidence" value="ECO:0007669"/>
    <property type="project" value="UniProtKB-SubCell"/>
</dbReference>
<dbReference type="SUPFAM" id="SSF69279">
    <property type="entry name" value="Phage tail proteins"/>
    <property type="match status" value="2"/>
</dbReference>
<evidence type="ECO:0000259" key="6">
    <source>
        <dbReference type="Pfam" id="PF22178"/>
    </source>
</evidence>
<keyword evidence="3" id="KW-0964">Secreted</keyword>
<dbReference type="RefSeq" id="WP_050435877.1">
    <property type="nucleotide sequence ID" value="NZ_CP012159.1"/>
</dbReference>
<dbReference type="AlphaFoldDB" id="A0A0K1ED88"/>
<dbReference type="InterPro" id="IPR017847">
    <property type="entry name" value="T6SS_RhsGE_Vgr_subset"/>
</dbReference>
<name>A0A0K1ED88_CHOCO</name>
<feature type="domain" description="Gp5/Type VI secretion system Vgr C-terminal trimerisation" evidence="6">
    <location>
        <begin position="478"/>
        <end position="571"/>
    </location>
</feature>
<evidence type="ECO:0000256" key="4">
    <source>
        <dbReference type="SAM" id="MobiDB-lite"/>
    </source>
</evidence>
<dbReference type="Pfam" id="PF04717">
    <property type="entry name" value="Phage_base_V"/>
    <property type="match status" value="1"/>
</dbReference>
<evidence type="ECO:0000256" key="3">
    <source>
        <dbReference type="ARBA" id="ARBA00022525"/>
    </source>
</evidence>
<dbReference type="EMBL" id="CP012159">
    <property type="protein sequence ID" value="AKT38538.1"/>
    <property type="molecule type" value="Genomic_DNA"/>
</dbReference>
<protein>
    <submittedName>
        <fullName evidence="7">Uncharacterized protein</fullName>
    </submittedName>
</protein>
<dbReference type="SUPFAM" id="SSF69255">
    <property type="entry name" value="gp5 N-terminal domain-like"/>
    <property type="match status" value="1"/>
</dbReference>
<feature type="domain" description="Gp5/Type VI secretion system Vgr protein OB-fold" evidence="5">
    <location>
        <begin position="394"/>
        <end position="461"/>
    </location>
</feature>
<dbReference type="InterPro" id="IPR050708">
    <property type="entry name" value="T6SS_VgrG/RHS"/>
</dbReference>
<dbReference type="PANTHER" id="PTHR32305">
    <property type="match status" value="1"/>
</dbReference>
<dbReference type="Gene3D" id="4.10.220.110">
    <property type="match status" value="1"/>
</dbReference>
<proteinExistence type="inferred from homology"/>
<dbReference type="KEGG" id="ccro:CMC5_026850"/>
<dbReference type="Gene3D" id="3.55.50.10">
    <property type="entry name" value="Baseplate protein-like domains"/>
    <property type="match status" value="1"/>
</dbReference>
<evidence type="ECO:0000256" key="1">
    <source>
        <dbReference type="ARBA" id="ARBA00004613"/>
    </source>
</evidence>
<dbReference type="Pfam" id="PF22178">
    <property type="entry name" value="Gp5_trimer_C"/>
    <property type="match status" value="1"/>
</dbReference>
<comment type="subcellular location">
    <subcellularLocation>
        <location evidence="1">Secreted</location>
    </subcellularLocation>
</comment>
<comment type="similarity">
    <text evidence="2">Belongs to the VgrG protein family.</text>
</comment>
<reference evidence="7 8" key="1">
    <citation type="submission" date="2015-07" db="EMBL/GenBank/DDBJ databases">
        <title>Genome analysis of myxobacterium Chondromyces crocatus Cm c5 reveals a high potential for natural compound synthesis and the genetic basis for the loss of fruiting body formation.</title>
        <authorList>
            <person name="Zaburannyi N."/>
            <person name="Bunk B."/>
            <person name="Maier J."/>
            <person name="Overmann J."/>
            <person name="Mueller R."/>
        </authorList>
    </citation>
    <scope>NUCLEOTIDE SEQUENCE [LARGE SCALE GENOMIC DNA]</scope>
    <source>
        <strain evidence="7 8">Cm c5</strain>
    </source>
</reference>
<dbReference type="PANTHER" id="PTHR32305:SF15">
    <property type="entry name" value="PROTEIN RHSA-RELATED"/>
    <property type="match status" value="1"/>
</dbReference>
<dbReference type="PATRIC" id="fig|52.7.peg.2939"/>
<sequence>MSSYNLAVNVASGDILDIREFTVHEKMSSLFDVTLTALCENPSVDFDAILGQPARFMLFSGIEGTHQRTWTGICNEFSQIAVEEEGASTYRLNIVPDLWYLTQRRNYRMFQQISEPDIVLELLAEWEIEPELKIDKGAYKKRKYRVQYAESDYAFMCRMLEDAGITFYFAQMGDETRLVLSDAPHVAEARPPIAFRDNPMVADHEHVTHVRVGQKVRPGRYTLRDHDYRRPSAYKLGASAAASRVSIEDKLERFHYTPGAFLFNADRGEDTASADDKGKTRTDEGEGAKIAQKRLEAKQGSGSIVSFETNAHDLAPGVVTSFLDHPRADLEPGQMLLVAESTLSGTPNGEWTHHCEARRTRTPYRPALVTPRPKVIGVESATVVGPAGEEIHVDEFGRVRVHFHWDRESQMNDSSSCWIHVSQPWGGAGFGGMNIPRVGQEVIVDFLGGDPDRPVIVGRVFTNLQKVPYKLPANKTQSGWKSNSTGNTGGYNELMFEDSAGKELVRVQAERDMNTLVKNDATTTIRHDRKTFVLNDDLEVVTGFQTQVVGKDRLVAVLENQTHSITKNVIQQAVEGFAYHKSKDVTFIESDARIILKVGDRSTIDIGPDGIIIQSPRVDINPDEGQS</sequence>